<keyword evidence="5 6" id="KW-0472">Membrane</keyword>
<dbReference type="PANTHER" id="PTHR47830:SF1">
    <property type="entry name" value="OS11G0534100 PROTEIN"/>
    <property type="match status" value="1"/>
</dbReference>
<evidence type="ECO:0000256" key="2">
    <source>
        <dbReference type="ARBA" id="ARBA00006948"/>
    </source>
</evidence>
<dbReference type="Pfam" id="PF04819">
    <property type="entry name" value="DUF716"/>
    <property type="match status" value="1"/>
</dbReference>
<evidence type="ECO:0000256" key="1">
    <source>
        <dbReference type="ARBA" id="ARBA00004141"/>
    </source>
</evidence>
<feature type="transmembrane region" description="Helical" evidence="6">
    <location>
        <begin position="135"/>
        <end position="156"/>
    </location>
</feature>
<evidence type="ECO:0008006" key="9">
    <source>
        <dbReference type="Google" id="ProtNLM"/>
    </source>
</evidence>
<feature type="transmembrane region" description="Helical" evidence="6">
    <location>
        <begin position="249"/>
        <end position="275"/>
    </location>
</feature>
<evidence type="ECO:0000256" key="6">
    <source>
        <dbReference type="SAM" id="Phobius"/>
    </source>
</evidence>
<evidence type="ECO:0000256" key="5">
    <source>
        <dbReference type="ARBA" id="ARBA00023136"/>
    </source>
</evidence>
<dbReference type="InterPro" id="IPR006904">
    <property type="entry name" value="DUF716"/>
</dbReference>
<keyword evidence="4 6" id="KW-1133">Transmembrane helix</keyword>
<gene>
    <name evidence="7" type="ORF">RJ641_007204</name>
</gene>
<keyword evidence="8" id="KW-1185">Reference proteome</keyword>
<keyword evidence="3 6" id="KW-0812">Transmembrane</keyword>
<comment type="subcellular location">
    <subcellularLocation>
        <location evidence="1">Membrane</location>
        <topology evidence="1">Multi-pass membrane protein</topology>
    </subcellularLocation>
</comment>
<dbReference type="EMBL" id="JBAMMX010000014">
    <property type="protein sequence ID" value="KAK6928613.1"/>
    <property type="molecule type" value="Genomic_DNA"/>
</dbReference>
<sequence>MAALMYQIFSSSALMSLGLYHLTCTIRNYLRSPRDYISRPYHPFPPSSSSLSSSNSTTYLKYLQLYLLMICLAIAFVHQTLISSDSDPLLKGSTPVHRFTSLQSAAVIFLFLIVSLALLLSDFTSFLPFPSHDLFFALASALFFLQYSVSSASASVQKSDLQAKCDSVSARISALSSVLSLLLACQPRLFIADVSLGASICLQALWVLQTGLSLYVEAFIPEGCHRLLDVVSGVEGSTQCDLDDSRLRAIAILDLVFVLHVMFVVLLVLLVYAILAKTVGGGGGGGMRKFGSYEALPTSADTNHVQMKTFTGTQA</sequence>
<dbReference type="GO" id="GO:0016020">
    <property type="term" value="C:membrane"/>
    <property type="evidence" value="ECO:0007669"/>
    <property type="project" value="UniProtKB-SubCell"/>
</dbReference>
<dbReference type="Proteomes" id="UP001370490">
    <property type="component" value="Unassembled WGS sequence"/>
</dbReference>
<feature type="transmembrane region" description="Helical" evidence="6">
    <location>
        <begin position="6"/>
        <end position="30"/>
    </location>
</feature>
<evidence type="ECO:0000256" key="3">
    <source>
        <dbReference type="ARBA" id="ARBA00022692"/>
    </source>
</evidence>
<evidence type="ECO:0000313" key="7">
    <source>
        <dbReference type="EMBL" id="KAK6928613.1"/>
    </source>
</evidence>
<reference evidence="7 8" key="1">
    <citation type="submission" date="2023-12" db="EMBL/GenBank/DDBJ databases">
        <title>A high-quality genome assembly for Dillenia turbinata (Dilleniales).</title>
        <authorList>
            <person name="Chanderbali A."/>
        </authorList>
    </citation>
    <scope>NUCLEOTIDE SEQUENCE [LARGE SCALE GENOMIC DNA]</scope>
    <source>
        <strain evidence="7">LSX21</strain>
        <tissue evidence="7">Leaf</tissue>
    </source>
</reference>
<comment type="similarity">
    <text evidence="2">Belongs to the TMEM45 family.</text>
</comment>
<feature type="transmembrane region" description="Helical" evidence="6">
    <location>
        <begin position="63"/>
        <end position="82"/>
    </location>
</feature>
<comment type="caution">
    <text evidence="7">The sequence shown here is derived from an EMBL/GenBank/DDBJ whole genome shotgun (WGS) entry which is preliminary data.</text>
</comment>
<name>A0AAN8V557_9MAGN</name>
<feature type="transmembrane region" description="Helical" evidence="6">
    <location>
        <begin position="102"/>
        <end position="123"/>
    </location>
</feature>
<evidence type="ECO:0000256" key="4">
    <source>
        <dbReference type="ARBA" id="ARBA00022989"/>
    </source>
</evidence>
<dbReference type="AlphaFoldDB" id="A0AAN8V557"/>
<accession>A0AAN8V557</accession>
<protein>
    <recommendedName>
        <fullName evidence="9">Plant viral-response family protein</fullName>
    </recommendedName>
</protein>
<dbReference type="PANTHER" id="PTHR47830">
    <property type="entry name" value="OS11G0534100 PROTEIN"/>
    <property type="match status" value="1"/>
</dbReference>
<organism evidence="7 8">
    <name type="scientific">Dillenia turbinata</name>
    <dbReference type="NCBI Taxonomy" id="194707"/>
    <lineage>
        <taxon>Eukaryota</taxon>
        <taxon>Viridiplantae</taxon>
        <taxon>Streptophyta</taxon>
        <taxon>Embryophyta</taxon>
        <taxon>Tracheophyta</taxon>
        <taxon>Spermatophyta</taxon>
        <taxon>Magnoliopsida</taxon>
        <taxon>eudicotyledons</taxon>
        <taxon>Gunneridae</taxon>
        <taxon>Pentapetalae</taxon>
        <taxon>Dilleniales</taxon>
        <taxon>Dilleniaceae</taxon>
        <taxon>Dillenia</taxon>
    </lineage>
</organism>
<proteinExistence type="inferred from homology"/>
<evidence type="ECO:0000313" key="8">
    <source>
        <dbReference type="Proteomes" id="UP001370490"/>
    </source>
</evidence>